<dbReference type="InterPro" id="IPR029479">
    <property type="entry name" value="Nitroreductase"/>
</dbReference>
<keyword evidence="3" id="KW-1185">Reference proteome</keyword>
<feature type="domain" description="Nitroreductase" evidence="1">
    <location>
        <begin position="2"/>
        <end position="45"/>
    </location>
</feature>
<sequence length="68" mass="7664">MSILYAAKYYGVDSHPMSGMDFAAVKEAFELPEGKEPVILIALGYRDESKTLYGRAKRRGYDEVVMEV</sequence>
<reference evidence="2 3" key="1">
    <citation type="submission" date="2016-10" db="EMBL/GenBank/DDBJ databases">
        <authorList>
            <person name="de Groot N.N."/>
        </authorList>
    </citation>
    <scope>NUCLEOTIDE SEQUENCE [LARGE SCALE GENOMIC DNA]</scope>
    <source>
        <strain evidence="2 3">DSM 2784</strain>
    </source>
</reference>
<evidence type="ECO:0000313" key="2">
    <source>
        <dbReference type="EMBL" id="SCZ76402.1"/>
    </source>
</evidence>
<dbReference type="GO" id="GO:0016491">
    <property type="term" value="F:oxidoreductase activity"/>
    <property type="evidence" value="ECO:0007669"/>
    <property type="project" value="InterPro"/>
</dbReference>
<organism evidence="2 3">
    <name type="scientific">Acidaminobacter hydrogenoformans DSM 2784</name>
    <dbReference type="NCBI Taxonomy" id="1120920"/>
    <lineage>
        <taxon>Bacteria</taxon>
        <taxon>Bacillati</taxon>
        <taxon>Bacillota</taxon>
        <taxon>Clostridia</taxon>
        <taxon>Peptostreptococcales</taxon>
        <taxon>Acidaminobacteraceae</taxon>
        <taxon>Acidaminobacter</taxon>
    </lineage>
</organism>
<evidence type="ECO:0000313" key="3">
    <source>
        <dbReference type="Proteomes" id="UP000199208"/>
    </source>
</evidence>
<proteinExistence type="predicted"/>
<dbReference type="OrthoDB" id="9783470at2"/>
<accession>A0A1G5RQP4</accession>
<evidence type="ECO:0000259" key="1">
    <source>
        <dbReference type="Pfam" id="PF00881"/>
    </source>
</evidence>
<dbReference type="Gene3D" id="3.40.109.10">
    <property type="entry name" value="NADH Oxidase"/>
    <property type="match status" value="1"/>
</dbReference>
<gene>
    <name evidence="2" type="ORF">SAMN03080599_00222</name>
</gene>
<dbReference type="STRING" id="1120920.SAMN03080599_00222"/>
<protein>
    <submittedName>
        <fullName evidence="2">Nitroreductase family protein</fullName>
    </submittedName>
</protein>
<dbReference type="Proteomes" id="UP000199208">
    <property type="component" value="Unassembled WGS sequence"/>
</dbReference>
<name>A0A1G5RQP4_9FIRM</name>
<dbReference type="AlphaFoldDB" id="A0A1G5RQP4"/>
<dbReference type="Pfam" id="PF00881">
    <property type="entry name" value="Nitroreductase"/>
    <property type="match status" value="1"/>
</dbReference>
<dbReference type="InterPro" id="IPR000415">
    <property type="entry name" value="Nitroreductase-like"/>
</dbReference>
<dbReference type="SUPFAM" id="SSF55469">
    <property type="entry name" value="FMN-dependent nitroreductase-like"/>
    <property type="match status" value="1"/>
</dbReference>
<dbReference type="EMBL" id="FMWL01000001">
    <property type="protein sequence ID" value="SCZ76402.1"/>
    <property type="molecule type" value="Genomic_DNA"/>
</dbReference>